<proteinExistence type="predicted"/>
<organism evidence="1">
    <name type="scientific">Siphoviridae sp. ctTDf8</name>
    <dbReference type="NCBI Taxonomy" id="2825517"/>
    <lineage>
        <taxon>Viruses</taxon>
        <taxon>Duplodnaviria</taxon>
        <taxon>Heunggongvirae</taxon>
        <taxon>Uroviricota</taxon>
        <taxon>Caudoviricetes</taxon>
    </lineage>
</organism>
<reference evidence="1" key="1">
    <citation type="journal article" date="2021" name="Proc. Natl. Acad. Sci. U.S.A.">
        <title>A Catalog of Tens of Thousands of Viruses from Human Metagenomes Reveals Hidden Associations with Chronic Diseases.</title>
        <authorList>
            <person name="Tisza M.J."/>
            <person name="Buck C.B."/>
        </authorList>
    </citation>
    <scope>NUCLEOTIDE SEQUENCE</scope>
    <source>
        <strain evidence="1">CtTDf8</strain>
    </source>
</reference>
<accession>A0A8S5UJG7</accession>
<protein>
    <submittedName>
        <fullName evidence="1">Transcription initiation factor IIE, alpha FINGER, Transcription</fullName>
    </submittedName>
</protein>
<name>A0A8S5UJG7_9CAUD</name>
<evidence type="ECO:0000313" key="1">
    <source>
        <dbReference type="EMBL" id="DAF94510.1"/>
    </source>
</evidence>
<dbReference type="EMBL" id="BK016093">
    <property type="protein sequence ID" value="DAF94510.1"/>
    <property type="molecule type" value="Genomic_DNA"/>
</dbReference>
<sequence>MAIKIIKPGKKPDTMRRFECTNCGCVFTADEADYAVFDNYTTTDYKATCPTCHRPVYSSDR</sequence>